<dbReference type="Pfam" id="PF14265">
    <property type="entry name" value="DUF4355"/>
    <property type="match status" value="1"/>
</dbReference>
<evidence type="ECO:0008006" key="4">
    <source>
        <dbReference type="Google" id="ProtNLM"/>
    </source>
</evidence>
<dbReference type="RefSeq" id="WP_071874820.1">
    <property type="nucleotide sequence ID" value="NZ_JBHSHF010000023.1"/>
</dbReference>
<dbReference type="EMBL" id="JXKD01000007">
    <property type="protein sequence ID" value="OJG10606.1"/>
    <property type="molecule type" value="Genomic_DNA"/>
</dbReference>
<dbReference type="AlphaFoldDB" id="A0A1L8QT32"/>
<reference evidence="2 3" key="1">
    <citation type="submission" date="2014-12" db="EMBL/GenBank/DDBJ databases">
        <title>Draft genome sequences of 29 type strains of Enterococci.</title>
        <authorList>
            <person name="Zhong Z."/>
            <person name="Sun Z."/>
            <person name="Liu W."/>
            <person name="Zhang W."/>
            <person name="Zhang H."/>
        </authorList>
    </citation>
    <scope>NUCLEOTIDE SEQUENCE [LARGE SCALE GENOMIC DNA]</scope>
    <source>
        <strain evidence="2 3">DSM 17690</strain>
    </source>
</reference>
<comment type="caution">
    <text evidence="2">The sequence shown here is derived from an EMBL/GenBank/DDBJ whole genome shotgun (WGS) entry which is preliminary data.</text>
</comment>
<keyword evidence="3" id="KW-1185">Reference proteome</keyword>
<dbReference type="Gene3D" id="1.20.5.170">
    <property type="match status" value="1"/>
</dbReference>
<dbReference type="OrthoDB" id="1727344at2"/>
<dbReference type="Proteomes" id="UP000182149">
    <property type="component" value="Unassembled WGS sequence"/>
</dbReference>
<name>A0A1L8QT32_9ENTE</name>
<evidence type="ECO:0000313" key="3">
    <source>
        <dbReference type="Proteomes" id="UP000182149"/>
    </source>
</evidence>
<feature type="region of interest" description="Disordered" evidence="1">
    <location>
        <begin position="121"/>
        <end position="141"/>
    </location>
</feature>
<dbReference type="InterPro" id="IPR025580">
    <property type="entry name" value="Gp46"/>
</dbReference>
<proteinExistence type="predicted"/>
<accession>A0A1L8QT32</accession>
<dbReference type="STRING" id="328396.RU93_GL002122"/>
<organism evidence="2 3">
    <name type="scientific">Enterococcus aquimarinus</name>
    <dbReference type="NCBI Taxonomy" id="328396"/>
    <lineage>
        <taxon>Bacteria</taxon>
        <taxon>Bacillati</taxon>
        <taxon>Bacillota</taxon>
        <taxon>Bacilli</taxon>
        <taxon>Lactobacillales</taxon>
        <taxon>Enterococcaceae</taxon>
        <taxon>Enterococcus</taxon>
    </lineage>
</organism>
<evidence type="ECO:0000256" key="1">
    <source>
        <dbReference type="SAM" id="MobiDB-lite"/>
    </source>
</evidence>
<evidence type="ECO:0000313" key="2">
    <source>
        <dbReference type="EMBL" id="OJG10606.1"/>
    </source>
</evidence>
<gene>
    <name evidence="2" type="ORF">RU93_GL002122</name>
</gene>
<protein>
    <recommendedName>
        <fullName evidence="4">Phage scaffold protein</fullName>
    </recommendedName>
</protein>
<sequence length="154" mass="17314">MSFKTIETQEELDRIIQDRIARERDKFADYDELKTKVTDYETQVATLQKAIDESNTTIKSHDDTVAELNSKIASYETSSLRTRIAIQNGLPLDLAERLVGNDEESIKADAERLASFVTKPKAPSAPLKDLEPPLGDDKEDAYKSLLKNLNIEGE</sequence>